<reference evidence="3 4" key="1">
    <citation type="journal article" date="2001" name="Nature">
        <title>Initial sequencing and analysis of the human genome.</title>
        <authorList>
            <consortium name="International Human Genome Sequencing Consortium"/>
            <person name="Lander E.S."/>
            <person name="Linton L.M."/>
            <person name="Birren B."/>
            <person name="Nusbaum C."/>
            <person name="Zody M.C."/>
            <person name="Baldwin J."/>
            <person name="Devon K."/>
            <person name="Dewar K."/>
            <person name="Doyle M."/>
            <person name="FitzHugh W."/>
            <person name="Funke R."/>
            <person name="Gage D."/>
            <person name="Harris K."/>
            <person name="Heaford A."/>
            <person name="Howland J."/>
            <person name="Kann L."/>
            <person name="Lehoczky J."/>
            <person name="LeVine R."/>
            <person name="McEwan P."/>
            <person name="McKernan K."/>
            <person name="Meldrim J."/>
            <person name="Mesirov J.P."/>
            <person name="Miranda C."/>
            <person name="Morris W."/>
            <person name="Naylor J."/>
            <person name="Raymond C."/>
            <person name="Rosetti M."/>
            <person name="Santos R."/>
            <person name="Sheridan A."/>
            <person name="Sougnez C."/>
            <person name="Stange-Thomann N."/>
            <person name="Stojanovic N."/>
            <person name="Subramanian A."/>
            <person name="Wyman D."/>
            <person name="Rogers J."/>
            <person name="Sulston J."/>
            <person name="Ainscough R."/>
            <person name="Beck S."/>
            <person name="Bentley D."/>
            <person name="Burton J."/>
            <person name="Clee C."/>
            <person name="Carter N."/>
            <person name="Coulson A."/>
            <person name="Deadman R."/>
            <person name="Deloukas P."/>
            <person name="Dunham A."/>
            <person name="Dunham I."/>
            <person name="Durbin R."/>
            <person name="French L."/>
            <person name="Grafham D."/>
            <person name="Gregory S."/>
            <person name="Hubbard T."/>
            <person name="Humphray S."/>
            <person name="Hunt A."/>
            <person name="Jones M."/>
            <person name="Lloyd C."/>
            <person name="McMurray A."/>
            <person name="Matthews L."/>
            <person name="Mercer S."/>
            <person name="Milne S."/>
            <person name="Mullikin J.C."/>
            <person name="Mungall A."/>
            <person name="Plumb R."/>
            <person name="Ross M."/>
            <person name="Shownkeen R."/>
            <person name="Sims S."/>
            <person name="Waterston R.H."/>
            <person name="Wilson R.K."/>
            <person name="Hillier L.W."/>
            <person name="McPherson J.D."/>
            <person name="Marra M.A."/>
            <person name="Mardis E.R."/>
            <person name="Fulton L.A."/>
            <person name="Chinwalla A.T."/>
            <person name="Pepin K.H."/>
            <person name="Gish W.R."/>
            <person name="Chissoe S.L."/>
            <person name="Wendl M.C."/>
            <person name="Delehaunty K.D."/>
            <person name="Miner T.L."/>
            <person name="Delehaunty A."/>
            <person name="Kramer J.B."/>
            <person name="Cook L.L."/>
            <person name="Fulton R.S."/>
            <person name="Johnson D.L."/>
            <person name="Minx P.J."/>
            <person name="Clifton S.W."/>
            <person name="Hawkins T."/>
            <person name="Branscomb E."/>
            <person name="Predki P."/>
            <person name="Richardson P."/>
            <person name="Wenning S."/>
            <person name="Slezak T."/>
            <person name="Doggett N."/>
            <person name="Cheng J.F."/>
            <person name="Olsen A."/>
            <person name="Lucas S."/>
            <person name="Elkin C."/>
            <person name="Uberbacher E."/>
            <person name="Frazier M."/>
            <person name="Gibbs R.A."/>
            <person name="Muzny D.M."/>
            <person name="Scherer S.E."/>
            <person name="Bouck J.B."/>
            <person name="Sodergren E.J."/>
            <person name="Worley K.C."/>
            <person name="Rives C.M."/>
            <person name="Gorrell J.H."/>
            <person name="Metzker M.L."/>
            <person name="Naylor S.L."/>
            <person name="Kucherlapati R.S."/>
            <person name="Nelson D.L."/>
            <person name="Weinstock G.M."/>
            <person name="Sakaki Y."/>
            <person name="Fujiyama A."/>
            <person name="Hattori M."/>
            <person name="Yada T."/>
            <person name="Toyoda A."/>
            <person name="Itoh T."/>
            <person name="Kawagoe C."/>
            <person name="Watanabe H."/>
            <person name="Totoki Y."/>
            <person name="Taylor T."/>
            <person name="Weissenbach J."/>
            <person name="Heilig R."/>
            <person name="Saurin W."/>
            <person name="Artiguenave F."/>
            <person name="Brottier P."/>
            <person name="Bruls T."/>
            <person name="Pelletier E."/>
            <person name="Robert C."/>
            <person name="Wincker P."/>
            <person name="Smith D.R."/>
            <person name="Doucette-Stamm L."/>
            <person name="Rubenfield M."/>
            <person name="Weinstock K."/>
            <person name="Lee H.M."/>
            <person name="Dubois J."/>
            <person name="Rosenthal A."/>
            <person name="Platzer M."/>
            <person name="Nyakatura G."/>
            <person name="Taudien S."/>
            <person name="Rump A."/>
            <person name="Yang H."/>
            <person name="Yu J."/>
            <person name="Wang J."/>
            <person name="Huang G."/>
            <person name="Gu J."/>
            <person name="Hood L."/>
            <person name="Rowen L."/>
            <person name="Madan A."/>
            <person name="Qin S."/>
            <person name="Davis R.W."/>
            <person name="Federspiel N.A."/>
            <person name="Abola A.P."/>
            <person name="Proctor M.J."/>
            <person name="Myers R.M."/>
            <person name="Schmutz J."/>
            <person name="Dickson M."/>
            <person name="Grimwood J."/>
            <person name="Cox D.R."/>
            <person name="Olson M.V."/>
            <person name="Kaul R."/>
            <person name="Raymond C."/>
            <person name="Shimizu N."/>
            <person name="Kawasaki K."/>
            <person name="Minoshima S."/>
            <person name="Evans G.A."/>
            <person name="Athanasiou M."/>
            <person name="Schultz R."/>
            <person name="Roe B.A."/>
            <person name="Chen F."/>
            <person name="Pan H."/>
            <person name="Ramser J."/>
            <person name="Lehrach H."/>
            <person name="Reinhardt R."/>
            <person name="McCombie W.R."/>
            <person name="de la Bastide M."/>
            <person name="Dedhia N."/>
            <person name="Blocker H."/>
            <person name="Hornischer K."/>
            <person name="Nordsiek G."/>
            <person name="Agarwala R."/>
            <person name="Aravind L."/>
            <person name="Bailey J.A."/>
            <person name="Bateman A."/>
            <person name="Batzoglou S."/>
            <person name="Birney E."/>
            <person name="Bork P."/>
            <person name="Brown D.G."/>
            <person name="Burge C.B."/>
            <person name="Cerutti L."/>
            <person name="Chen H.C."/>
            <person name="Church D."/>
            <person name="Clamp M."/>
            <person name="Copley R.R."/>
            <person name="Doerks T."/>
            <person name="Eddy S.R."/>
            <person name="Eichler E.E."/>
            <person name="Furey T.S."/>
            <person name="Galagan J."/>
            <person name="Gilbert J.G."/>
            <person name="Harmon C."/>
            <person name="Hayashizaki Y."/>
            <person name="Haussler D."/>
            <person name="Hermjakob H."/>
            <person name="Hokamp K."/>
            <person name="Jang W."/>
            <person name="Johnson L.S."/>
            <person name="Jones T.A."/>
            <person name="Kasif S."/>
            <person name="Kaspryzk A."/>
            <person name="Kennedy S."/>
            <person name="Kent W.J."/>
            <person name="Kitts P."/>
            <person name="Koonin E.V."/>
            <person name="Korf I."/>
            <person name="Kulp D."/>
            <person name="Lancet D."/>
            <person name="Lowe T.M."/>
            <person name="McLysaght A."/>
            <person name="Mikkelsen T."/>
            <person name="Moran J.V."/>
            <person name="Mulder N."/>
            <person name="Pollara V.J."/>
            <person name="Ponting C.P."/>
            <person name="Schuler G."/>
            <person name="Schultz J."/>
            <person name="Slater G."/>
            <person name="Smit A.F."/>
            <person name="Stupka E."/>
            <person name="Szustakowski J."/>
            <person name="Thierry-Mieg D."/>
            <person name="Thierry-Mieg J."/>
            <person name="Wagner L."/>
            <person name="Wallis J."/>
            <person name="Wheeler R."/>
            <person name="Williams A."/>
            <person name="Wolf Y.I."/>
            <person name="Wolfe K.H."/>
            <person name="Yang S.P."/>
            <person name="Yeh R.F."/>
            <person name="Collins F."/>
            <person name="Guyer M.S."/>
            <person name="Peterson J."/>
            <person name="Felsenfeld A."/>
            <person name="Wetterstrand K.A."/>
            <person name="Patrinos A."/>
            <person name="Morgan M.J."/>
            <person name="de Jong P."/>
            <person name="Catanese J.J."/>
            <person name="Osoegawa K."/>
            <person name="Shizuya H."/>
            <person name="Choi S."/>
            <person name="Chen Y.J."/>
        </authorList>
    </citation>
    <scope>NUCLEOTIDE SEQUENCE [LARGE SCALE GENOMIC DNA]</scope>
</reference>
<gene>
    <name evidence="3" type="primary">MICALL1</name>
</gene>
<evidence type="ECO:0007829" key="6">
    <source>
        <dbReference type="ProteomicsDB" id="A0A7P0Z427"/>
    </source>
</evidence>
<dbReference type="InterPro" id="IPR001715">
    <property type="entry name" value="CH_dom"/>
</dbReference>
<dbReference type="Ensembl" id="ENST00000679832.1">
    <property type="protein sequence ID" value="ENSP00000504906.1"/>
    <property type="gene ID" value="ENSG00000100139.14"/>
</dbReference>
<accession>A0A7P0Z427</accession>
<evidence type="ECO:0000259" key="2">
    <source>
        <dbReference type="PROSITE" id="PS50021"/>
    </source>
</evidence>
<dbReference type="GeneTree" id="ENSGT00940000156057"/>
<dbReference type="Ensembl" id="ENST00000679832.1">
    <property type="protein sequence ID" value="ENSP00000504906.1"/>
    <property type="gene ID" value="ENSG00000100139.15"/>
</dbReference>
<dbReference type="PROSITE" id="PS50021">
    <property type="entry name" value="CH"/>
    <property type="match status" value="1"/>
</dbReference>
<reference evidence="3 4" key="2">
    <citation type="journal article" date="2004" name="Nature">
        <title>Finishing the euchromatic sequence of the human genome.</title>
        <authorList>
            <consortium name="International Human Genome Sequencing Consortium"/>
        </authorList>
    </citation>
    <scope>NUCLEOTIDE SEQUENCE [LARGE SCALE GENOMIC DNA]</scope>
</reference>
<protein>
    <submittedName>
        <fullName evidence="3">MICAL like 1</fullName>
    </submittedName>
</protein>
<name>A0A7P0Z427_HUMAN</name>
<reference evidence="3" key="5">
    <citation type="submission" date="2025-09" db="UniProtKB">
        <authorList>
            <consortium name="Ensembl"/>
        </authorList>
    </citation>
    <scope>IDENTIFICATION</scope>
</reference>
<dbReference type="PANTHER" id="PTHR23167:SF89">
    <property type="entry name" value="MICAL-LIKE PROTEIN 1"/>
    <property type="match status" value="1"/>
</dbReference>
<dbReference type="Pfam" id="PF00307">
    <property type="entry name" value="CH"/>
    <property type="match status" value="1"/>
</dbReference>
<dbReference type="SMR" id="A0A7P0Z427"/>
<dbReference type="AlphaFoldDB" id="A0A7P0Z427"/>
<reference evidence="3 4" key="3">
    <citation type="journal article" date="2008" name="Genome Biol.">
        <title>Finishing the finished human chromosome 22 sequence.</title>
        <authorList>
            <person name="Cole C.G."/>
            <person name="McCann O.T."/>
            <person name="Collins J.E."/>
            <person name="Oliver K."/>
            <person name="Willey D."/>
            <person name="Gribble S.M."/>
            <person name="Yang F."/>
            <person name="McLaren K."/>
            <person name="Rogers J."/>
            <person name="Ning Z."/>
            <person name="Beare D.M."/>
            <person name="Dunham I."/>
        </authorList>
    </citation>
    <scope>NUCLEOTIDE SEQUENCE [LARGE SCALE GENOMIC DNA]</scope>
</reference>
<dbReference type="InterPro" id="IPR050540">
    <property type="entry name" value="F-actin_Monoox_Mical"/>
</dbReference>
<dbReference type="Gene3D" id="1.10.418.10">
    <property type="entry name" value="Calponin-like domain"/>
    <property type="match status" value="1"/>
</dbReference>
<dbReference type="HGNC" id="HGNC:29804">
    <property type="gene designation" value="MICALL1"/>
</dbReference>
<dbReference type="OpenTargets" id="ENSG00000100139"/>
<dbReference type="OrthoDB" id="8062037at2759"/>
<reference evidence="3" key="4">
    <citation type="submission" date="2025-08" db="UniProtKB">
        <authorList>
            <consortium name="Ensembl"/>
        </authorList>
    </citation>
    <scope>IDENTIFICATION</scope>
</reference>
<evidence type="ECO:0007829" key="5">
    <source>
        <dbReference type="PeptideAtlas" id="A0A7P0Z427"/>
    </source>
</evidence>
<evidence type="ECO:0000313" key="3">
    <source>
        <dbReference type="Ensembl" id="ENSP00000504906.1"/>
    </source>
</evidence>
<evidence type="ECO:0000256" key="1">
    <source>
        <dbReference type="ARBA" id="ARBA00023054"/>
    </source>
</evidence>
<keyword evidence="1" id="KW-0175">Coiled coil</keyword>
<organism evidence="3 4">
    <name type="scientific">Homo sapiens</name>
    <name type="common">Human</name>
    <dbReference type="NCBI Taxonomy" id="9606"/>
    <lineage>
        <taxon>Eukaryota</taxon>
        <taxon>Metazoa</taxon>
        <taxon>Chordata</taxon>
        <taxon>Craniata</taxon>
        <taxon>Vertebrata</taxon>
        <taxon>Euteleostomi</taxon>
        <taxon>Mammalia</taxon>
        <taxon>Eutheria</taxon>
        <taxon>Euarchontoglires</taxon>
        <taxon>Primates</taxon>
        <taxon>Haplorrhini</taxon>
        <taxon>Catarrhini</taxon>
        <taxon>Hominidae</taxon>
        <taxon>Homo</taxon>
    </lineage>
</organism>
<dbReference type="Proteomes" id="UP000005640">
    <property type="component" value="Chromosome 22"/>
</dbReference>
<dbReference type="EMBL" id="AL022311">
    <property type="status" value="NOT_ANNOTATED_CDS"/>
    <property type="molecule type" value="Genomic_DNA"/>
</dbReference>
<dbReference type="SUPFAM" id="SSF47576">
    <property type="entry name" value="Calponin-homology domain, CH-domain"/>
    <property type="match status" value="1"/>
</dbReference>
<dbReference type="Bgee" id="ENSG00000100139">
    <property type="expression patterns" value="Expressed in cervix squamous epithelium and 177 other cell types or tissues"/>
</dbReference>
<evidence type="ECO:0000313" key="4">
    <source>
        <dbReference type="Proteomes" id="UP000005640"/>
    </source>
</evidence>
<proteinExistence type="evidence at protein level"/>
<feature type="domain" description="Calponin-homology (CH)" evidence="2">
    <location>
        <begin position="2"/>
        <end position="82"/>
    </location>
</feature>
<sequence length="82" mass="9482">MAGPRGALLAWCRRQCEGYRGVEIRDLSSSFRDGLAFCAILHRHRPDLLDFDSLSKDNVFENNRLLVSRHPERALHPVPRRL</sequence>
<keyword evidence="5 6" id="KW-1267">Proteomics identification</keyword>
<dbReference type="PANTHER" id="PTHR23167">
    <property type="entry name" value="CALPONIN HOMOLOGY DOMAIN-CONTAINING PROTEIN DDB_G0272472-RELATED"/>
    <property type="match status" value="1"/>
</dbReference>
<keyword evidence="4" id="KW-1185">Reference proteome</keyword>
<dbReference type="InterPro" id="IPR036872">
    <property type="entry name" value="CH_dom_sf"/>
</dbReference>